<name>A0AAE0JZ27_9PEZI</name>
<reference evidence="2" key="2">
    <citation type="submission" date="2023-06" db="EMBL/GenBank/DDBJ databases">
        <authorList>
            <consortium name="Lawrence Berkeley National Laboratory"/>
            <person name="Haridas S."/>
            <person name="Hensen N."/>
            <person name="Bonometti L."/>
            <person name="Westerberg I."/>
            <person name="Brannstrom I.O."/>
            <person name="Guillou S."/>
            <person name="Cros-Aarteil S."/>
            <person name="Calhoun S."/>
            <person name="Kuo A."/>
            <person name="Mondo S."/>
            <person name="Pangilinan J."/>
            <person name="Riley R."/>
            <person name="Labutti K."/>
            <person name="Andreopoulos B."/>
            <person name="Lipzen A."/>
            <person name="Chen C."/>
            <person name="Yanf M."/>
            <person name="Daum C."/>
            <person name="Ng V."/>
            <person name="Clum A."/>
            <person name="Steindorff A."/>
            <person name="Ohm R."/>
            <person name="Martin F."/>
            <person name="Silar P."/>
            <person name="Natvig D."/>
            <person name="Lalanne C."/>
            <person name="Gautier V."/>
            <person name="Ament-Velasquez S.L."/>
            <person name="Kruys A."/>
            <person name="Hutchinson M.I."/>
            <person name="Powell A.J."/>
            <person name="Barry K."/>
            <person name="Miller A.N."/>
            <person name="Grigoriev I.V."/>
            <person name="Debuchy R."/>
            <person name="Gladieux P."/>
            <person name="Thoren M.H."/>
            <person name="Johannesson H."/>
        </authorList>
    </citation>
    <scope>NUCLEOTIDE SEQUENCE</scope>
    <source>
        <strain evidence="2">CBS 958.72</strain>
    </source>
</reference>
<dbReference type="EMBL" id="JAULSN010000007">
    <property type="protein sequence ID" value="KAK3366632.1"/>
    <property type="molecule type" value="Genomic_DNA"/>
</dbReference>
<evidence type="ECO:0000256" key="1">
    <source>
        <dbReference type="SAM" id="MobiDB-lite"/>
    </source>
</evidence>
<accession>A0AAE0JZ27</accession>
<evidence type="ECO:0000313" key="2">
    <source>
        <dbReference type="EMBL" id="KAK3366632.1"/>
    </source>
</evidence>
<feature type="region of interest" description="Disordered" evidence="1">
    <location>
        <begin position="201"/>
        <end position="221"/>
    </location>
</feature>
<proteinExistence type="predicted"/>
<sequence length="398" mass="44519">MGMTDIHNIMTFIYAGIEPSIQQLIHEPNSFMTIDEYLTSVEEKTKARARVLNGTMLPQKVDGFRDLAEHATTENTTEAHVEITTIETHAVNKIDLSDEVTTTAAVATASTVKVVDVVIDPLALVEVVEIVMIVEIVEADTLIDINRKIPPRVELLASSTTDNWVCRKYEDAFPTRSSMMPHIYGNTCTPPKPKGWSPTISIDPPVDKFPKVPTPALGSDRREDLTRRHVDDKLITPPRAISPKPKKTVRFKLPNFNRTTTSTDSACNLQQTSSASNLSISTATKKTYIDEEEKEAPPDDVPKVPPYVPYKFEEGHPPLGLERPTDVPLITAANNVLKVLVEKCKCWDGKGVVYMNEDECTRFDLIENWQNTRIGANLYPLRLEDQKLVNETLDNLAR</sequence>
<reference evidence="2" key="1">
    <citation type="journal article" date="2023" name="Mol. Phylogenet. Evol.">
        <title>Genome-scale phylogeny and comparative genomics of the fungal order Sordariales.</title>
        <authorList>
            <person name="Hensen N."/>
            <person name="Bonometti L."/>
            <person name="Westerberg I."/>
            <person name="Brannstrom I.O."/>
            <person name="Guillou S."/>
            <person name="Cros-Aarteil S."/>
            <person name="Calhoun S."/>
            <person name="Haridas S."/>
            <person name="Kuo A."/>
            <person name="Mondo S."/>
            <person name="Pangilinan J."/>
            <person name="Riley R."/>
            <person name="LaButti K."/>
            <person name="Andreopoulos B."/>
            <person name="Lipzen A."/>
            <person name="Chen C."/>
            <person name="Yan M."/>
            <person name="Daum C."/>
            <person name="Ng V."/>
            <person name="Clum A."/>
            <person name="Steindorff A."/>
            <person name="Ohm R.A."/>
            <person name="Martin F."/>
            <person name="Silar P."/>
            <person name="Natvig D.O."/>
            <person name="Lalanne C."/>
            <person name="Gautier V."/>
            <person name="Ament-Velasquez S.L."/>
            <person name="Kruys A."/>
            <person name="Hutchinson M.I."/>
            <person name="Powell A.J."/>
            <person name="Barry K."/>
            <person name="Miller A.N."/>
            <person name="Grigoriev I.V."/>
            <person name="Debuchy R."/>
            <person name="Gladieux P."/>
            <person name="Hiltunen Thoren M."/>
            <person name="Johannesson H."/>
        </authorList>
    </citation>
    <scope>NUCLEOTIDE SEQUENCE</scope>
    <source>
        <strain evidence="2">CBS 958.72</strain>
    </source>
</reference>
<dbReference type="Proteomes" id="UP001287356">
    <property type="component" value="Unassembled WGS sequence"/>
</dbReference>
<evidence type="ECO:0000313" key="3">
    <source>
        <dbReference type="Proteomes" id="UP001287356"/>
    </source>
</evidence>
<gene>
    <name evidence="2" type="ORF">B0T24DRAFT_596547</name>
</gene>
<keyword evidence="3" id="KW-1185">Reference proteome</keyword>
<comment type="caution">
    <text evidence="2">The sequence shown here is derived from an EMBL/GenBank/DDBJ whole genome shotgun (WGS) entry which is preliminary data.</text>
</comment>
<protein>
    <submittedName>
        <fullName evidence="2">Uncharacterized protein</fullName>
    </submittedName>
</protein>
<organism evidence="2 3">
    <name type="scientific">Lasiosphaeria ovina</name>
    <dbReference type="NCBI Taxonomy" id="92902"/>
    <lineage>
        <taxon>Eukaryota</taxon>
        <taxon>Fungi</taxon>
        <taxon>Dikarya</taxon>
        <taxon>Ascomycota</taxon>
        <taxon>Pezizomycotina</taxon>
        <taxon>Sordariomycetes</taxon>
        <taxon>Sordariomycetidae</taxon>
        <taxon>Sordariales</taxon>
        <taxon>Lasiosphaeriaceae</taxon>
        <taxon>Lasiosphaeria</taxon>
    </lineage>
</organism>
<dbReference type="AlphaFoldDB" id="A0AAE0JZ27"/>